<comment type="similarity">
    <text evidence="1 9">Belongs to the ABC transporter superfamily.</text>
</comment>
<dbReference type="InterPro" id="IPR017871">
    <property type="entry name" value="ABC_transporter-like_CS"/>
</dbReference>
<protein>
    <recommendedName>
        <fullName evidence="2 9">Cell division ATP-binding protein FtsE</fullName>
    </recommendedName>
</protein>
<evidence type="ECO:0000313" key="12">
    <source>
        <dbReference type="Proteomes" id="UP000315689"/>
    </source>
</evidence>
<dbReference type="FunFam" id="3.40.50.300:FF:000056">
    <property type="entry name" value="Cell division ATP-binding protein FtsE"/>
    <property type="match status" value="1"/>
</dbReference>
<evidence type="ECO:0000256" key="5">
    <source>
        <dbReference type="ARBA" id="ARBA00022741"/>
    </source>
</evidence>
<keyword evidence="3 9" id="KW-1003">Cell membrane</keyword>
<evidence type="ECO:0000256" key="6">
    <source>
        <dbReference type="ARBA" id="ARBA00022840"/>
    </source>
</evidence>
<dbReference type="SMART" id="SM00382">
    <property type="entry name" value="AAA"/>
    <property type="match status" value="1"/>
</dbReference>
<comment type="subunit">
    <text evidence="9">Homodimer. Forms a membrane-associated complex with FtsX.</text>
</comment>
<keyword evidence="7 9" id="KW-0472">Membrane</keyword>
<evidence type="ECO:0000256" key="2">
    <source>
        <dbReference type="ARBA" id="ARBA00020019"/>
    </source>
</evidence>
<reference evidence="11 12" key="1">
    <citation type="submission" date="2017-07" db="EMBL/GenBank/DDBJ databases">
        <title>Mechanisms for carbon and nitrogen cycling indicate functional differentiation within the Candidate Phyla Radiation.</title>
        <authorList>
            <person name="Danczak R.E."/>
            <person name="Johnston M.D."/>
            <person name="Kenah C."/>
            <person name="Slattery M."/>
            <person name="Wrighton K.C."/>
            <person name="Wilkins M.J."/>
        </authorList>
    </citation>
    <scope>NUCLEOTIDE SEQUENCE [LARGE SCALE GENOMIC DNA]</scope>
    <source>
        <strain evidence="11">Licking1014_7</strain>
    </source>
</reference>
<dbReference type="GO" id="GO:0051301">
    <property type="term" value="P:cell division"/>
    <property type="evidence" value="ECO:0007669"/>
    <property type="project" value="UniProtKB-UniRule"/>
</dbReference>
<dbReference type="GO" id="GO:0016887">
    <property type="term" value="F:ATP hydrolysis activity"/>
    <property type="evidence" value="ECO:0007669"/>
    <property type="project" value="InterPro"/>
</dbReference>
<dbReference type="InterPro" id="IPR027417">
    <property type="entry name" value="P-loop_NTPase"/>
</dbReference>
<dbReference type="PANTHER" id="PTHR24220">
    <property type="entry name" value="IMPORT ATP-BINDING PROTEIN"/>
    <property type="match status" value="1"/>
</dbReference>
<feature type="domain" description="ABC transporter" evidence="10">
    <location>
        <begin position="1"/>
        <end position="223"/>
    </location>
</feature>
<keyword evidence="8 9" id="KW-0131">Cell cycle</keyword>
<comment type="caution">
    <text evidence="11">The sequence shown here is derived from an EMBL/GenBank/DDBJ whole genome shotgun (WGS) entry which is preliminary data.</text>
</comment>
<evidence type="ECO:0000256" key="9">
    <source>
        <dbReference type="RuleBase" id="RU365094"/>
    </source>
</evidence>
<keyword evidence="6 9" id="KW-0067">ATP-binding</keyword>
<evidence type="ECO:0000256" key="3">
    <source>
        <dbReference type="ARBA" id="ARBA00022475"/>
    </source>
</evidence>
<dbReference type="GO" id="GO:0005886">
    <property type="term" value="C:plasma membrane"/>
    <property type="evidence" value="ECO:0007669"/>
    <property type="project" value="UniProtKB-SubCell"/>
</dbReference>
<proteinExistence type="inferred from homology"/>
<evidence type="ECO:0000256" key="8">
    <source>
        <dbReference type="ARBA" id="ARBA00023306"/>
    </source>
</evidence>
<accession>A0A554LKC5</accession>
<dbReference type="InterPro" id="IPR003593">
    <property type="entry name" value="AAA+_ATPase"/>
</dbReference>
<dbReference type="PROSITE" id="PS00211">
    <property type="entry name" value="ABC_TRANSPORTER_1"/>
    <property type="match status" value="1"/>
</dbReference>
<dbReference type="InterPro" id="IPR015854">
    <property type="entry name" value="ABC_transpr_LolD-like"/>
</dbReference>
<comment type="subcellular location">
    <subcellularLocation>
        <location evidence="9">Cell membrane</location>
        <topology evidence="9">Peripheral membrane protein</topology>
        <orientation evidence="9">Cytoplasmic side</orientation>
    </subcellularLocation>
</comment>
<dbReference type="Pfam" id="PF00005">
    <property type="entry name" value="ABC_tran"/>
    <property type="match status" value="1"/>
</dbReference>
<keyword evidence="4 9" id="KW-0132">Cell division</keyword>
<evidence type="ECO:0000313" key="11">
    <source>
        <dbReference type="EMBL" id="TSC93336.1"/>
    </source>
</evidence>
<dbReference type="GO" id="GO:0022857">
    <property type="term" value="F:transmembrane transporter activity"/>
    <property type="evidence" value="ECO:0007669"/>
    <property type="project" value="TreeGrafter"/>
</dbReference>
<sequence length="223" mass="24774">MEFQEVSKHYSEIKALDKITFGLKKGDFVSLVGPSGAGKSTVIKLLIREELPSSGKIIVAGRDIARFNQRTLSLYRRKIGVVFQDYKLLPHKTVYENIAFALEVCDATNDEITERVPKILNLVGLADRAQSYPKELSGGERQRAAIARALIHSPKILIADEPTGNLDPANAKEVIDLLMRINRTGALVLLATHNAQMVNALQRRVIKVERGKIQTDAEKGKYL</sequence>
<dbReference type="PANTHER" id="PTHR24220:SF470">
    <property type="entry name" value="CELL DIVISION ATP-BINDING PROTEIN FTSE"/>
    <property type="match status" value="1"/>
</dbReference>
<dbReference type="Proteomes" id="UP000315689">
    <property type="component" value="Unassembled WGS sequence"/>
</dbReference>
<dbReference type="GO" id="GO:0005524">
    <property type="term" value="F:ATP binding"/>
    <property type="evidence" value="ECO:0007669"/>
    <property type="project" value="UniProtKB-UniRule"/>
</dbReference>
<dbReference type="InterPro" id="IPR005286">
    <property type="entry name" value="Cell_div_FtsE"/>
</dbReference>
<keyword evidence="5 9" id="KW-0547">Nucleotide-binding</keyword>
<evidence type="ECO:0000256" key="7">
    <source>
        <dbReference type="ARBA" id="ARBA00023136"/>
    </source>
</evidence>
<evidence type="ECO:0000256" key="4">
    <source>
        <dbReference type="ARBA" id="ARBA00022618"/>
    </source>
</evidence>
<evidence type="ECO:0000256" key="1">
    <source>
        <dbReference type="ARBA" id="ARBA00005417"/>
    </source>
</evidence>
<name>A0A554LKC5_9BACT</name>
<evidence type="ECO:0000259" key="10">
    <source>
        <dbReference type="PROSITE" id="PS50893"/>
    </source>
</evidence>
<dbReference type="Gene3D" id="3.40.50.300">
    <property type="entry name" value="P-loop containing nucleotide triphosphate hydrolases"/>
    <property type="match status" value="1"/>
</dbReference>
<dbReference type="SUPFAM" id="SSF52540">
    <property type="entry name" value="P-loop containing nucleoside triphosphate hydrolases"/>
    <property type="match status" value="1"/>
</dbReference>
<gene>
    <name evidence="9" type="primary">ftsE</name>
    <name evidence="11" type="ORF">CEN89_119</name>
</gene>
<dbReference type="InterPro" id="IPR003439">
    <property type="entry name" value="ABC_transporter-like_ATP-bd"/>
</dbReference>
<dbReference type="AlphaFoldDB" id="A0A554LKC5"/>
<dbReference type="NCBIfam" id="TIGR02673">
    <property type="entry name" value="FtsE"/>
    <property type="match status" value="1"/>
</dbReference>
<dbReference type="EMBL" id="VMGK01000003">
    <property type="protein sequence ID" value="TSC93336.1"/>
    <property type="molecule type" value="Genomic_DNA"/>
</dbReference>
<organism evidence="11 12">
    <name type="scientific">Candidatus Berkelbacteria bacterium Licking1014_7</name>
    <dbReference type="NCBI Taxonomy" id="2017147"/>
    <lineage>
        <taxon>Bacteria</taxon>
        <taxon>Candidatus Berkelbacteria</taxon>
    </lineage>
</organism>
<comment type="function">
    <text evidence="9">Part of the ABC transporter FtsEX involved in cellular division.</text>
</comment>
<dbReference type="PROSITE" id="PS50893">
    <property type="entry name" value="ABC_TRANSPORTER_2"/>
    <property type="match status" value="1"/>
</dbReference>